<evidence type="ECO:0000313" key="3">
    <source>
        <dbReference type="Proteomes" id="UP000011087"/>
    </source>
</evidence>
<dbReference type="PaxDb" id="55529-EKX31852"/>
<dbReference type="eggNOG" id="ENOG502SXH7">
    <property type="taxonomic scope" value="Eukaryota"/>
</dbReference>
<gene>
    <name evidence="1" type="ORF">GUITHDRAFT_149032</name>
</gene>
<dbReference type="Proteomes" id="UP000011087">
    <property type="component" value="Unassembled WGS sequence"/>
</dbReference>
<evidence type="ECO:0000313" key="2">
    <source>
        <dbReference type="EnsemblProtists" id="EKX31852"/>
    </source>
</evidence>
<accession>L1I718</accession>
<dbReference type="GeneID" id="17288571"/>
<evidence type="ECO:0000313" key="1">
    <source>
        <dbReference type="EMBL" id="EKX31852.1"/>
    </source>
</evidence>
<reference evidence="1 3" key="1">
    <citation type="journal article" date="2012" name="Nature">
        <title>Algal genomes reveal evolutionary mosaicism and the fate of nucleomorphs.</title>
        <authorList>
            <consortium name="DOE Joint Genome Institute"/>
            <person name="Curtis B.A."/>
            <person name="Tanifuji G."/>
            <person name="Burki F."/>
            <person name="Gruber A."/>
            <person name="Irimia M."/>
            <person name="Maruyama S."/>
            <person name="Arias M.C."/>
            <person name="Ball S.G."/>
            <person name="Gile G.H."/>
            <person name="Hirakawa Y."/>
            <person name="Hopkins J.F."/>
            <person name="Kuo A."/>
            <person name="Rensing S.A."/>
            <person name="Schmutz J."/>
            <person name="Symeonidi A."/>
            <person name="Elias M."/>
            <person name="Eveleigh R.J."/>
            <person name="Herman E.K."/>
            <person name="Klute M.J."/>
            <person name="Nakayama T."/>
            <person name="Obornik M."/>
            <person name="Reyes-Prieto A."/>
            <person name="Armbrust E.V."/>
            <person name="Aves S.J."/>
            <person name="Beiko R.G."/>
            <person name="Coutinho P."/>
            <person name="Dacks J.B."/>
            <person name="Durnford D.G."/>
            <person name="Fast N.M."/>
            <person name="Green B.R."/>
            <person name="Grisdale C.J."/>
            <person name="Hempel F."/>
            <person name="Henrissat B."/>
            <person name="Hoppner M.P."/>
            <person name="Ishida K."/>
            <person name="Kim E."/>
            <person name="Koreny L."/>
            <person name="Kroth P.G."/>
            <person name="Liu Y."/>
            <person name="Malik S.B."/>
            <person name="Maier U.G."/>
            <person name="McRose D."/>
            <person name="Mock T."/>
            <person name="Neilson J.A."/>
            <person name="Onodera N.T."/>
            <person name="Poole A.M."/>
            <person name="Pritham E.J."/>
            <person name="Richards T.A."/>
            <person name="Rocap G."/>
            <person name="Roy S.W."/>
            <person name="Sarai C."/>
            <person name="Schaack S."/>
            <person name="Shirato S."/>
            <person name="Slamovits C.H."/>
            <person name="Spencer D.F."/>
            <person name="Suzuki S."/>
            <person name="Worden A.Z."/>
            <person name="Zauner S."/>
            <person name="Barry K."/>
            <person name="Bell C."/>
            <person name="Bharti A.K."/>
            <person name="Crow J.A."/>
            <person name="Grimwood J."/>
            <person name="Kramer R."/>
            <person name="Lindquist E."/>
            <person name="Lucas S."/>
            <person name="Salamov A."/>
            <person name="McFadden G.I."/>
            <person name="Lane C.E."/>
            <person name="Keeling P.J."/>
            <person name="Gray M.W."/>
            <person name="Grigoriev I.V."/>
            <person name="Archibald J.M."/>
        </authorList>
    </citation>
    <scope>NUCLEOTIDE SEQUENCE</scope>
    <source>
        <strain evidence="1 3">CCMP2712</strain>
    </source>
</reference>
<dbReference type="HOGENOM" id="CLU_788580_0_0_1"/>
<sequence>MSYTLSPLVDETKLKIEGLCLNDNPKAMIIVKNRIKQMTDKAWRYLSGNNNAADILVENIDRVDFNALKNTKIYAKIVKHKPDMIDWSVLSSKDDEDAIQLLRDNLDKVDWRVLSANKGAIDILKDNLDNVYWSELSKNENAIEILKAKPDKVVHDSLWFNNNPEAADILDVSRCDPVPPLTINNFLKREEKDLIEENAWNEICMNPFAEKIVKDNMDNIEWNGISYNKSDWAYDLLMENKKNIVYSGVLNNSNPRWSDTIKKILHRNYEDAIIVMIKAGDENWKLKLISNEETSNILAQYYNIEDFHQELHDALSTFVKDIKKTEEIEFLKTHLKIKLFYKYISRCPAIFQ</sequence>
<dbReference type="AlphaFoldDB" id="L1I718"/>
<protein>
    <submittedName>
        <fullName evidence="1 2">Uncharacterized protein</fullName>
    </submittedName>
</protein>
<reference evidence="3" key="2">
    <citation type="submission" date="2012-11" db="EMBL/GenBank/DDBJ databases">
        <authorList>
            <person name="Kuo A."/>
            <person name="Curtis B.A."/>
            <person name="Tanifuji G."/>
            <person name="Burki F."/>
            <person name="Gruber A."/>
            <person name="Irimia M."/>
            <person name="Maruyama S."/>
            <person name="Arias M.C."/>
            <person name="Ball S.G."/>
            <person name="Gile G.H."/>
            <person name="Hirakawa Y."/>
            <person name="Hopkins J.F."/>
            <person name="Rensing S.A."/>
            <person name="Schmutz J."/>
            <person name="Symeonidi A."/>
            <person name="Elias M."/>
            <person name="Eveleigh R.J."/>
            <person name="Herman E.K."/>
            <person name="Klute M.J."/>
            <person name="Nakayama T."/>
            <person name="Obornik M."/>
            <person name="Reyes-Prieto A."/>
            <person name="Armbrust E.V."/>
            <person name="Aves S.J."/>
            <person name="Beiko R.G."/>
            <person name="Coutinho P."/>
            <person name="Dacks J.B."/>
            <person name="Durnford D.G."/>
            <person name="Fast N.M."/>
            <person name="Green B.R."/>
            <person name="Grisdale C."/>
            <person name="Hempe F."/>
            <person name="Henrissat B."/>
            <person name="Hoppner M.P."/>
            <person name="Ishida K.-I."/>
            <person name="Kim E."/>
            <person name="Koreny L."/>
            <person name="Kroth P.G."/>
            <person name="Liu Y."/>
            <person name="Malik S.-B."/>
            <person name="Maier U.G."/>
            <person name="McRose D."/>
            <person name="Mock T."/>
            <person name="Neilson J.A."/>
            <person name="Onodera N.T."/>
            <person name="Poole A.M."/>
            <person name="Pritham E.J."/>
            <person name="Richards T.A."/>
            <person name="Rocap G."/>
            <person name="Roy S.W."/>
            <person name="Sarai C."/>
            <person name="Schaack S."/>
            <person name="Shirato S."/>
            <person name="Slamovits C.H."/>
            <person name="Spencer D.F."/>
            <person name="Suzuki S."/>
            <person name="Worden A.Z."/>
            <person name="Zauner S."/>
            <person name="Barry K."/>
            <person name="Bell C."/>
            <person name="Bharti A.K."/>
            <person name="Crow J.A."/>
            <person name="Grimwood J."/>
            <person name="Kramer R."/>
            <person name="Lindquist E."/>
            <person name="Lucas S."/>
            <person name="Salamov A."/>
            <person name="McFadden G.I."/>
            <person name="Lane C.E."/>
            <person name="Keeling P.J."/>
            <person name="Gray M.W."/>
            <person name="Grigoriev I.V."/>
            <person name="Archibald J.M."/>
        </authorList>
    </citation>
    <scope>NUCLEOTIDE SEQUENCE</scope>
    <source>
        <strain evidence="3">CCMP2712</strain>
    </source>
</reference>
<dbReference type="KEGG" id="gtt:GUITHDRAFT_149032"/>
<dbReference type="RefSeq" id="XP_005818832.1">
    <property type="nucleotide sequence ID" value="XM_005818775.1"/>
</dbReference>
<name>L1I718_GUITC</name>
<reference evidence="2" key="3">
    <citation type="submission" date="2016-03" db="UniProtKB">
        <authorList>
            <consortium name="EnsemblProtists"/>
        </authorList>
    </citation>
    <scope>IDENTIFICATION</scope>
</reference>
<dbReference type="EnsemblProtists" id="EKX31852">
    <property type="protein sequence ID" value="EKX31852"/>
    <property type="gene ID" value="GUITHDRAFT_149032"/>
</dbReference>
<keyword evidence="3" id="KW-1185">Reference proteome</keyword>
<proteinExistence type="predicted"/>
<organism evidence="1">
    <name type="scientific">Guillardia theta (strain CCMP2712)</name>
    <name type="common">Cryptophyte</name>
    <dbReference type="NCBI Taxonomy" id="905079"/>
    <lineage>
        <taxon>Eukaryota</taxon>
        <taxon>Cryptophyceae</taxon>
        <taxon>Pyrenomonadales</taxon>
        <taxon>Geminigeraceae</taxon>
        <taxon>Guillardia</taxon>
    </lineage>
</organism>
<dbReference type="EMBL" id="JH993231">
    <property type="protein sequence ID" value="EKX31852.1"/>
    <property type="molecule type" value="Genomic_DNA"/>
</dbReference>